<gene>
    <name evidence="1" type="ORF">GVO57_11755</name>
</gene>
<evidence type="ECO:0000313" key="2">
    <source>
        <dbReference type="Proteomes" id="UP000464468"/>
    </source>
</evidence>
<keyword evidence="2" id="KW-1185">Reference proteome</keyword>
<name>A0A7Z2SA12_9SPHN</name>
<evidence type="ECO:0000313" key="1">
    <source>
        <dbReference type="EMBL" id="QHL91364.1"/>
    </source>
</evidence>
<dbReference type="Proteomes" id="UP000464468">
    <property type="component" value="Chromosome"/>
</dbReference>
<proteinExistence type="predicted"/>
<dbReference type="AlphaFoldDB" id="A0A7Z2SA12"/>
<dbReference type="EMBL" id="CP047895">
    <property type="protein sequence ID" value="QHL91364.1"/>
    <property type="molecule type" value="Genomic_DNA"/>
</dbReference>
<sequence>MIDARILIVEEREMSSFKNKIVVAAALGGAFLSVPALAAEPGRCAAGTVVEAGADKVVICAGNQQLETGKILTVRRLVPAQGAGRQPMFINAERATIRVTGAGNGQLVEAVIVKGDVRRHDRVDLDLVL</sequence>
<protein>
    <submittedName>
        <fullName evidence="1">Uncharacterized protein</fullName>
    </submittedName>
</protein>
<organism evidence="1 2">
    <name type="scientific">Sphingomonas changnyeongensis</name>
    <dbReference type="NCBI Taxonomy" id="2698679"/>
    <lineage>
        <taxon>Bacteria</taxon>
        <taxon>Pseudomonadati</taxon>
        <taxon>Pseudomonadota</taxon>
        <taxon>Alphaproteobacteria</taxon>
        <taxon>Sphingomonadales</taxon>
        <taxon>Sphingomonadaceae</taxon>
        <taxon>Sphingomonas</taxon>
    </lineage>
</organism>
<dbReference type="RefSeq" id="WP_160593294.1">
    <property type="nucleotide sequence ID" value="NZ_CP047895.1"/>
</dbReference>
<dbReference type="KEGG" id="schy:GVO57_11755"/>
<accession>A0A7Z2SA12</accession>
<reference evidence="1 2" key="1">
    <citation type="submission" date="2020-01" db="EMBL/GenBank/DDBJ databases">
        <title>Sphingomonas sp. C33 whole genome sequece.</title>
        <authorList>
            <person name="Park C."/>
        </authorList>
    </citation>
    <scope>NUCLEOTIDE SEQUENCE [LARGE SCALE GENOMIC DNA]</scope>
    <source>
        <strain evidence="1 2">C33</strain>
    </source>
</reference>